<protein>
    <submittedName>
        <fullName evidence="1">Uncharacterized protein</fullName>
    </submittedName>
</protein>
<dbReference type="Proteomes" id="UP000591131">
    <property type="component" value="Unassembled WGS sequence"/>
</dbReference>
<dbReference type="OrthoDB" id="10561482at2759"/>
<keyword evidence="2" id="KW-1185">Reference proteome</keyword>
<evidence type="ECO:0000313" key="2">
    <source>
        <dbReference type="Proteomes" id="UP000591131"/>
    </source>
</evidence>
<reference evidence="1 2" key="1">
    <citation type="submission" date="2020-04" db="EMBL/GenBank/DDBJ databases">
        <title>Perkinsus chesapeaki whole genome sequence.</title>
        <authorList>
            <person name="Bogema D.R."/>
        </authorList>
    </citation>
    <scope>NUCLEOTIDE SEQUENCE [LARGE SCALE GENOMIC DNA]</scope>
    <source>
        <strain evidence="1">ATCC PRA-425</strain>
    </source>
</reference>
<organism evidence="1 2">
    <name type="scientific">Perkinsus chesapeaki</name>
    <name type="common">Clam parasite</name>
    <name type="synonym">Perkinsus andrewsi</name>
    <dbReference type="NCBI Taxonomy" id="330153"/>
    <lineage>
        <taxon>Eukaryota</taxon>
        <taxon>Sar</taxon>
        <taxon>Alveolata</taxon>
        <taxon>Perkinsozoa</taxon>
        <taxon>Perkinsea</taxon>
        <taxon>Perkinsida</taxon>
        <taxon>Perkinsidae</taxon>
        <taxon>Perkinsus</taxon>
    </lineage>
</organism>
<dbReference type="EMBL" id="JAAPAO010000660">
    <property type="protein sequence ID" value="KAF4655377.1"/>
    <property type="molecule type" value="Genomic_DNA"/>
</dbReference>
<sequence>MVGPNALLQNLFSKMPGADLALQASWQNNKLLVHPELAFVPSKKAVAGEAAVGAAKVRGGTLTVSVLPTSSPKSFLFCSQPPVLGHARVRDLA</sequence>
<gene>
    <name evidence="1" type="ORF">FOL47_009466</name>
</gene>
<accession>A0A7J6L848</accession>
<name>A0A7J6L848_PERCH</name>
<proteinExistence type="predicted"/>
<dbReference type="AlphaFoldDB" id="A0A7J6L848"/>
<evidence type="ECO:0000313" key="1">
    <source>
        <dbReference type="EMBL" id="KAF4655377.1"/>
    </source>
</evidence>
<comment type="caution">
    <text evidence="1">The sequence shown here is derived from an EMBL/GenBank/DDBJ whole genome shotgun (WGS) entry which is preliminary data.</text>
</comment>